<dbReference type="GeneID" id="14492843"/>
<dbReference type="RefSeq" id="XP_004177824.1">
    <property type="nucleotide sequence ID" value="XM_004177776.1"/>
</dbReference>
<dbReference type="eggNOG" id="ENOG502QVI6">
    <property type="taxonomic scope" value="Eukaryota"/>
</dbReference>
<feature type="compositionally biased region" description="Basic residues" evidence="1">
    <location>
        <begin position="348"/>
        <end position="359"/>
    </location>
</feature>
<feature type="transmembrane region" description="Helical" evidence="2">
    <location>
        <begin position="58"/>
        <end position="83"/>
    </location>
</feature>
<reference evidence="3 4" key="1">
    <citation type="journal article" date="2011" name="Proc. Natl. Acad. Sci. U.S.A.">
        <title>Evolutionary erosion of yeast sex chromosomes by mating-type switching accidents.</title>
        <authorList>
            <person name="Gordon J.L."/>
            <person name="Armisen D."/>
            <person name="Proux-Wera E."/>
            <person name="Oheigeartaigh S.S."/>
            <person name="Byrne K.P."/>
            <person name="Wolfe K.H."/>
        </authorList>
    </citation>
    <scope>NUCLEOTIDE SEQUENCE [LARGE SCALE GENOMIC DNA]</scope>
    <source>
        <strain evidence="4">ATCC 34711 / CBS 6284 / DSM 70876 / NBRC 10599 / NRRL Y-10934 / UCD 77-7</strain>
    </source>
</reference>
<feature type="region of interest" description="Disordered" evidence="1">
    <location>
        <begin position="348"/>
        <end position="383"/>
    </location>
</feature>
<dbReference type="EMBL" id="HE806316">
    <property type="protein sequence ID" value="CCH58305.1"/>
    <property type="molecule type" value="Genomic_DNA"/>
</dbReference>
<evidence type="ECO:0000256" key="2">
    <source>
        <dbReference type="SAM" id="Phobius"/>
    </source>
</evidence>
<proteinExistence type="predicted"/>
<dbReference type="InterPro" id="IPR036028">
    <property type="entry name" value="SH3-like_dom_sf"/>
</dbReference>
<organism evidence="3 4">
    <name type="scientific">Henningerozyma blattae (strain ATCC 34711 / CBS 6284 / DSM 70876 / NBRC 10599 / NRRL Y-10934 / UCD 77-7)</name>
    <name type="common">Yeast</name>
    <name type="synonym">Tetrapisispora blattae</name>
    <dbReference type="NCBI Taxonomy" id="1071380"/>
    <lineage>
        <taxon>Eukaryota</taxon>
        <taxon>Fungi</taxon>
        <taxon>Dikarya</taxon>
        <taxon>Ascomycota</taxon>
        <taxon>Saccharomycotina</taxon>
        <taxon>Saccharomycetes</taxon>
        <taxon>Saccharomycetales</taxon>
        <taxon>Saccharomycetaceae</taxon>
        <taxon>Henningerozyma</taxon>
    </lineage>
</organism>
<dbReference type="InParanoid" id="I2GW03"/>
<evidence type="ECO:0000313" key="4">
    <source>
        <dbReference type="Proteomes" id="UP000002866"/>
    </source>
</evidence>
<dbReference type="FunCoup" id="I2GW03">
    <property type="interactions" value="207"/>
</dbReference>
<dbReference type="AlphaFoldDB" id="I2GW03"/>
<name>I2GW03_HENB6</name>
<dbReference type="SUPFAM" id="SSF50044">
    <property type="entry name" value="SH3-domain"/>
    <property type="match status" value="1"/>
</dbReference>
<dbReference type="OMA" id="HTDGWCL"/>
<dbReference type="KEGG" id="tbl:TBLA_0A05120"/>
<dbReference type="HOGENOM" id="CLU_040701_0_0_1"/>
<protein>
    <recommendedName>
        <fullName evidence="5">SH3 domain-containing protein</fullName>
    </recommendedName>
</protein>
<evidence type="ECO:0008006" key="5">
    <source>
        <dbReference type="Google" id="ProtNLM"/>
    </source>
</evidence>
<keyword evidence="2" id="KW-0812">Transmembrane</keyword>
<dbReference type="OrthoDB" id="5340910at2759"/>
<sequence length="487" mass="55061">MSNDIPTRVSVLAPSHMQSSNSITTSTSSASMIFNQTASPSAAFEQVSGKPNSGNSGIVGLAIGLPIGIFCICLILVMLYFYFKKSHAQKMSQFYSPRNINNNSQTPHSNWISEFLYGNNTPLYSSKGLYPMTGKDWAPHEGVSAKIKYHISQPVIPEEHIQSPRDIISKEKNKEINQNMYLNNTSHISKKFIRTPRTITGQYLPSELPLELEKTEESLDMTMARWFQNGTTYIKNYSFALPTALKTPTIQLKKMNFLNNIEKGFVDLEKDQYYDERSPILSEADTNIPSKYDSLFKNDNISSLEVSTKHESITYGTIKEQVLEIATPKNAKMGHLIDTNIIDVKNIPKKKKKSKRRKKYLESKPLPLTPNSKLIKDNNDNNNNSEFKEIKKSIVGTDEFKPGAVCRVVEEYSPILKEEIHLYVGEFVKILTTHTDGWCIVEKCHFDGSTKTLINFEKTDISGMDYLNEDRGIVPGKVLRKYNPGAV</sequence>
<gene>
    <name evidence="3" type="primary">TBLA0A05120</name>
    <name evidence="3" type="ORF">TBLA_0A05120</name>
</gene>
<evidence type="ECO:0000313" key="3">
    <source>
        <dbReference type="EMBL" id="CCH58305.1"/>
    </source>
</evidence>
<keyword evidence="4" id="KW-1185">Reference proteome</keyword>
<keyword evidence="2" id="KW-1133">Transmembrane helix</keyword>
<evidence type="ECO:0000256" key="1">
    <source>
        <dbReference type="SAM" id="MobiDB-lite"/>
    </source>
</evidence>
<dbReference type="Proteomes" id="UP000002866">
    <property type="component" value="Chromosome 1"/>
</dbReference>
<keyword evidence="2" id="KW-0472">Membrane</keyword>
<accession>I2GW03</accession>